<accession>A0A150U375</accession>
<gene>
    <name evidence="1" type="ORF">BE21_57475</name>
</gene>
<protein>
    <submittedName>
        <fullName evidence="1">Uncharacterized protein</fullName>
    </submittedName>
</protein>
<reference evidence="1 2" key="1">
    <citation type="submission" date="2014-02" db="EMBL/GenBank/DDBJ databases">
        <title>The small core and large imbalanced accessory genome model reveals a collaborative survival strategy of Sorangium cellulosum strains in nature.</title>
        <authorList>
            <person name="Han K."/>
            <person name="Peng R."/>
            <person name="Blom J."/>
            <person name="Li Y.-Z."/>
        </authorList>
    </citation>
    <scope>NUCLEOTIDE SEQUENCE [LARGE SCALE GENOMIC DNA]</scope>
    <source>
        <strain evidence="1 2">So0007-03</strain>
    </source>
</reference>
<name>A0A150U375_SORCE</name>
<proteinExistence type="predicted"/>
<evidence type="ECO:0000313" key="2">
    <source>
        <dbReference type="Proteomes" id="UP000075502"/>
    </source>
</evidence>
<dbReference type="AlphaFoldDB" id="A0A150U375"/>
<organism evidence="1 2">
    <name type="scientific">Sorangium cellulosum</name>
    <name type="common">Polyangium cellulosum</name>
    <dbReference type="NCBI Taxonomy" id="56"/>
    <lineage>
        <taxon>Bacteria</taxon>
        <taxon>Pseudomonadati</taxon>
        <taxon>Myxococcota</taxon>
        <taxon>Polyangia</taxon>
        <taxon>Polyangiales</taxon>
        <taxon>Polyangiaceae</taxon>
        <taxon>Sorangium</taxon>
    </lineage>
</organism>
<comment type="caution">
    <text evidence="1">The sequence shown here is derived from an EMBL/GenBank/DDBJ whole genome shotgun (WGS) entry which is preliminary data.</text>
</comment>
<dbReference type="Proteomes" id="UP000075502">
    <property type="component" value="Unassembled WGS sequence"/>
</dbReference>
<dbReference type="EMBL" id="JEME01000030">
    <property type="protein sequence ID" value="KYG11403.1"/>
    <property type="molecule type" value="Genomic_DNA"/>
</dbReference>
<evidence type="ECO:0000313" key="1">
    <source>
        <dbReference type="EMBL" id="KYG11403.1"/>
    </source>
</evidence>
<sequence length="307" mass="33452">MALVDYIESILPGWMSRDDTAHWVQFGLSVAAMIDAVTEIAFEGRLAAMPIQVDSLPFLGGFMSVDALPLVGRDRRLVKGPRETWGMYALRLRRWQRTHREAGTVWGMLDHLANLLAPDAPKLRIVTDQGIWFTRDTDGTFTMHTPAGTGLSISKETGVSAVTAPAHPWDWDSANTGQTDRHGTDDGKARAWLIIYATGSSPIVDTEGTWGDGTTNYGDTDGTIGTSATPELVDTITGTVKLWKTAGIYIPWVIVAFDPNSFNPETAGPYPAAGMPDGTWHRAGKLVGGSYVRTRLSTARYMRGTPR</sequence>